<proteinExistence type="predicted"/>
<name>A0A518D745_9BACT</name>
<dbReference type="OrthoDB" id="285651at2"/>
<feature type="transmembrane region" description="Helical" evidence="1">
    <location>
        <begin position="48"/>
        <end position="69"/>
    </location>
</feature>
<feature type="domain" description="DUF1559" evidence="2">
    <location>
        <begin position="77"/>
        <end position="185"/>
    </location>
</feature>
<dbReference type="Proteomes" id="UP000317429">
    <property type="component" value="Chromosome"/>
</dbReference>
<dbReference type="EMBL" id="CP036291">
    <property type="protein sequence ID" value="QDU87302.1"/>
    <property type="molecule type" value="Genomic_DNA"/>
</dbReference>
<organism evidence="3 4">
    <name type="scientific">Pirellulimonas nuda</name>
    <dbReference type="NCBI Taxonomy" id="2528009"/>
    <lineage>
        <taxon>Bacteria</taxon>
        <taxon>Pseudomonadati</taxon>
        <taxon>Planctomycetota</taxon>
        <taxon>Planctomycetia</taxon>
        <taxon>Pirellulales</taxon>
        <taxon>Lacipirellulaceae</taxon>
        <taxon>Pirellulimonas</taxon>
    </lineage>
</organism>
<evidence type="ECO:0000313" key="3">
    <source>
        <dbReference type="EMBL" id="QDU87302.1"/>
    </source>
</evidence>
<gene>
    <name evidence="3" type="ORF">Pla175_06610</name>
</gene>
<dbReference type="AlphaFoldDB" id="A0A518D745"/>
<dbReference type="InterPro" id="IPR011453">
    <property type="entry name" value="DUF1559"/>
</dbReference>
<feature type="transmembrane region" description="Helical" evidence="1">
    <location>
        <begin position="7"/>
        <end position="36"/>
    </location>
</feature>
<dbReference type="KEGG" id="pnd:Pla175_06610"/>
<reference evidence="3 4" key="1">
    <citation type="submission" date="2019-02" db="EMBL/GenBank/DDBJ databases">
        <title>Deep-cultivation of Planctomycetes and their phenomic and genomic characterization uncovers novel biology.</title>
        <authorList>
            <person name="Wiegand S."/>
            <person name="Jogler M."/>
            <person name="Boedeker C."/>
            <person name="Pinto D."/>
            <person name="Vollmers J."/>
            <person name="Rivas-Marin E."/>
            <person name="Kohn T."/>
            <person name="Peeters S.H."/>
            <person name="Heuer A."/>
            <person name="Rast P."/>
            <person name="Oberbeckmann S."/>
            <person name="Bunk B."/>
            <person name="Jeske O."/>
            <person name="Meyerdierks A."/>
            <person name="Storesund J.E."/>
            <person name="Kallscheuer N."/>
            <person name="Luecker S."/>
            <person name="Lage O.M."/>
            <person name="Pohl T."/>
            <person name="Merkel B.J."/>
            <person name="Hornburger P."/>
            <person name="Mueller R.-W."/>
            <person name="Bruemmer F."/>
            <person name="Labrenz M."/>
            <person name="Spormann A.M."/>
            <person name="Op den Camp H."/>
            <person name="Overmann J."/>
            <person name="Amann R."/>
            <person name="Jetten M.S.M."/>
            <person name="Mascher T."/>
            <person name="Medema M.H."/>
            <person name="Devos D.P."/>
            <person name="Kaster A.-K."/>
            <person name="Ovreas L."/>
            <person name="Rohde M."/>
            <person name="Galperin M.Y."/>
            <person name="Jogler C."/>
        </authorList>
    </citation>
    <scope>NUCLEOTIDE SEQUENCE [LARGE SCALE GENOMIC DNA]</scope>
    <source>
        <strain evidence="3 4">Pla175</strain>
    </source>
</reference>
<protein>
    <recommendedName>
        <fullName evidence="2">DUF1559 domain-containing protein</fullName>
    </recommendedName>
</protein>
<evidence type="ECO:0000259" key="2">
    <source>
        <dbReference type="Pfam" id="PF07596"/>
    </source>
</evidence>
<keyword evidence="4" id="KW-1185">Reference proteome</keyword>
<dbReference type="PANTHER" id="PTHR30093">
    <property type="entry name" value="GENERAL SECRETION PATHWAY PROTEIN G"/>
    <property type="match status" value="1"/>
</dbReference>
<keyword evidence="1" id="KW-1133">Transmembrane helix</keyword>
<sequence length="326" mass="35916">MRFRIATLLYVIAYVAVSIAAFGAWGILAAVVLLGLWGALRFAAARTFFTWTLAILLPVIAMAFFLPVVRSGPAPPRSTCRHQMRQMGMALQTYAQANGGLPDTTIHSEVGEPLYSWRTVMLPHLEEEPLYNELDLAEAWDRPINLPLTSLPVIIFCCPEHRSAPDSHYFAIVDDRTIWSAKNSILSAAADGLESTILLIEADLGVCWAEPRDLTFEEAVDLLTGANEWSKGHGHQVDCGYFYRPAYALNVLFADGNSESLCRPLSRELATALLTANGGEEIDRTAFGTSFNPQLDYGRITVFAAFCLLSLAPARWAFSRRVEGEA</sequence>
<keyword evidence="1" id="KW-0812">Transmembrane</keyword>
<evidence type="ECO:0000256" key="1">
    <source>
        <dbReference type="SAM" id="Phobius"/>
    </source>
</evidence>
<evidence type="ECO:0000313" key="4">
    <source>
        <dbReference type="Proteomes" id="UP000317429"/>
    </source>
</evidence>
<keyword evidence="1" id="KW-0472">Membrane</keyword>
<dbReference type="Pfam" id="PF07596">
    <property type="entry name" value="SBP_bac_10"/>
    <property type="match status" value="1"/>
</dbReference>
<accession>A0A518D745</accession>